<evidence type="ECO:0000256" key="1">
    <source>
        <dbReference type="ARBA" id="ARBA00022723"/>
    </source>
</evidence>
<sequence length="689" mass="79505">MPINIVISRDSRFYKNNMSGVDKSCHSCKLGFDLNVRRPKILLCSHTLCTYCINDSLENKKCIHCSLCRVDSGANISDLPDNERILEKLKEDYIGCSHHEGVPATHLDSKTLESLCEECYSARSQKNLINLEDIDFSEILQNRWRDLSSELNGLPYILKKKYWNCKNESNQKKLEFCYKIAAFKSTEIFCDTHPFVSAKWISRATLEPLCENCSQKCKEIMPIEDDDTEEFINGVLYQKIYSSDLACIPSIYYEYIKNYGWKLKDMIDLHRFLKESEGKEKITEKTKCPICLSNFGFGWDTPMKLSCSEANHAVCLKCFSSAGSNFRCPLDNKECEMSNPTPLEVDDLFSYPWCRGCNEIMGKNQNIPVKSKCIHPMCKECEWCQICKDYVIEDKNVIDKNLSKKLEFMETYCLEHKEPAIKFKKEFWEVQLLNIEIRTFPKVCCKNCKGGSFNLRNKDYFKMFDTLVQDAFYCLVENLSRLDIRYQEIAEECKGDFTISNYNQRLEKIQEIAQILEGLSQPNQMIKEEKILNRFEGIYPYDGRPTKGWRVSKDQVESISLTCSRNIALLGLILGGDVSGATIHADIYIACSENIIVDDQSHIKNFEIKSKEEQIRFANMIELTAETKYTISVIYDNIGGILFNGIPAKRKIKLECSIYEIEVESPKNNGQYRLYRNDIGGPILGFIIS</sequence>
<dbReference type="Gene3D" id="3.30.40.10">
    <property type="entry name" value="Zinc/RING finger domain, C3HC4 (zinc finger)"/>
    <property type="match status" value="2"/>
</dbReference>
<comment type="caution">
    <text evidence="6">The sequence shown here is derived from an EMBL/GenBank/DDBJ whole genome shotgun (WGS) entry which is preliminary data.</text>
</comment>
<evidence type="ECO:0000256" key="3">
    <source>
        <dbReference type="ARBA" id="ARBA00022833"/>
    </source>
</evidence>
<proteinExistence type="predicted"/>
<evidence type="ECO:0000256" key="4">
    <source>
        <dbReference type="PROSITE-ProRule" id="PRU00175"/>
    </source>
</evidence>
<dbReference type="Gene3D" id="2.60.120.820">
    <property type="entry name" value="PHR domain"/>
    <property type="match status" value="1"/>
</dbReference>
<dbReference type="InterPro" id="IPR038648">
    <property type="entry name" value="PHR_sf"/>
</dbReference>
<reference evidence="6" key="1">
    <citation type="submission" date="2021-09" db="EMBL/GenBank/DDBJ databases">
        <authorList>
            <consortium name="AG Swart"/>
            <person name="Singh M."/>
            <person name="Singh A."/>
            <person name="Seah K."/>
            <person name="Emmerich C."/>
        </authorList>
    </citation>
    <scope>NUCLEOTIDE SEQUENCE</scope>
    <source>
        <strain evidence="6">ATCC30299</strain>
    </source>
</reference>
<keyword evidence="3" id="KW-0862">Zinc</keyword>
<dbReference type="InterPro" id="IPR013083">
    <property type="entry name" value="Znf_RING/FYVE/PHD"/>
</dbReference>
<keyword evidence="7" id="KW-1185">Reference proteome</keyword>
<evidence type="ECO:0000313" key="7">
    <source>
        <dbReference type="Proteomes" id="UP001162131"/>
    </source>
</evidence>
<dbReference type="InterPro" id="IPR012983">
    <property type="entry name" value="PHR"/>
</dbReference>
<organism evidence="6 7">
    <name type="scientific">Blepharisma stoltei</name>
    <dbReference type="NCBI Taxonomy" id="1481888"/>
    <lineage>
        <taxon>Eukaryota</taxon>
        <taxon>Sar</taxon>
        <taxon>Alveolata</taxon>
        <taxon>Ciliophora</taxon>
        <taxon>Postciliodesmatophora</taxon>
        <taxon>Heterotrichea</taxon>
        <taxon>Heterotrichida</taxon>
        <taxon>Blepharismidae</taxon>
        <taxon>Blepharisma</taxon>
    </lineage>
</organism>
<dbReference type="InterPro" id="IPR017907">
    <property type="entry name" value="Znf_RING_CS"/>
</dbReference>
<evidence type="ECO:0000313" key="6">
    <source>
        <dbReference type="EMBL" id="CAG9327179.1"/>
    </source>
</evidence>
<name>A0AAU9JQB2_9CILI</name>
<dbReference type="PROSITE" id="PS50089">
    <property type="entry name" value="ZF_RING_2"/>
    <property type="match status" value="1"/>
</dbReference>
<dbReference type="SMART" id="SM00184">
    <property type="entry name" value="RING"/>
    <property type="match status" value="3"/>
</dbReference>
<dbReference type="EMBL" id="CAJZBQ010000043">
    <property type="protein sequence ID" value="CAG9327179.1"/>
    <property type="molecule type" value="Genomic_DNA"/>
</dbReference>
<protein>
    <recommendedName>
        <fullName evidence="5">RING-type domain-containing protein</fullName>
    </recommendedName>
</protein>
<dbReference type="Proteomes" id="UP001162131">
    <property type="component" value="Unassembled WGS sequence"/>
</dbReference>
<evidence type="ECO:0000259" key="5">
    <source>
        <dbReference type="PROSITE" id="PS50089"/>
    </source>
</evidence>
<keyword evidence="1" id="KW-0479">Metal-binding</keyword>
<accession>A0AAU9JQB2</accession>
<dbReference type="GO" id="GO:0008270">
    <property type="term" value="F:zinc ion binding"/>
    <property type="evidence" value="ECO:0007669"/>
    <property type="project" value="UniProtKB-KW"/>
</dbReference>
<dbReference type="InterPro" id="IPR001841">
    <property type="entry name" value="Znf_RING"/>
</dbReference>
<dbReference type="Pfam" id="PF08005">
    <property type="entry name" value="PHR"/>
    <property type="match status" value="1"/>
</dbReference>
<keyword evidence="2 4" id="KW-0863">Zinc-finger</keyword>
<dbReference type="PROSITE" id="PS00518">
    <property type="entry name" value="ZF_RING_1"/>
    <property type="match status" value="1"/>
</dbReference>
<gene>
    <name evidence="6" type="ORF">BSTOLATCC_MIC43221</name>
</gene>
<evidence type="ECO:0000256" key="2">
    <source>
        <dbReference type="ARBA" id="ARBA00022771"/>
    </source>
</evidence>
<dbReference type="AlphaFoldDB" id="A0AAU9JQB2"/>
<feature type="domain" description="RING-type" evidence="5">
    <location>
        <begin position="25"/>
        <end position="69"/>
    </location>
</feature>
<dbReference type="SUPFAM" id="SSF57850">
    <property type="entry name" value="RING/U-box"/>
    <property type="match status" value="2"/>
</dbReference>